<evidence type="ECO:0000313" key="14">
    <source>
        <dbReference type="EMBL" id="KAH0893480.1"/>
    </source>
</evidence>
<dbReference type="EMBL" id="JAGKQM010000013">
    <property type="protein sequence ID" value="KAH0893480.1"/>
    <property type="molecule type" value="Genomic_DNA"/>
</dbReference>
<keyword evidence="4" id="KW-0134">Cell wall</keyword>
<dbReference type="PANTHER" id="PTHR32448">
    <property type="entry name" value="OS08G0158400 PROTEIN"/>
    <property type="match status" value="1"/>
</dbReference>
<evidence type="ECO:0000256" key="4">
    <source>
        <dbReference type="ARBA" id="ARBA00022512"/>
    </source>
</evidence>
<keyword evidence="4" id="KW-0964">Secreted</keyword>
<dbReference type="Gene3D" id="3.30.465.10">
    <property type="match status" value="2"/>
</dbReference>
<keyword evidence="7" id="KW-0547">Nucleotide-binding</keyword>
<evidence type="ECO:0000256" key="5">
    <source>
        <dbReference type="ARBA" id="ARBA00022630"/>
    </source>
</evidence>
<dbReference type="Gene3D" id="3.30.43.10">
    <property type="entry name" value="Uridine Diphospho-n-acetylenolpyruvylglucosamine Reductase, domain 2"/>
    <property type="match status" value="1"/>
</dbReference>
<dbReference type="Pfam" id="PF07717">
    <property type="entry name" value="OB_NTP_bind"/>
    <property type="match status" value="1"/>
</dbReference>
<feature type="domain" description="FAD-binding PCMH-type" evidence="13">
    <location>
        <begin position="73"/>
        <end position="247"/>
    </location>
</feature>
<dbReference type="InterPro" id="IPR016166">
    <property type="entry name" value="FAD-bd_PCMH"/>
</dbReference>
<dbReference type="SUPFAM" id="SSF56176">
    <property type="entry name" value="FAD-binding/transporter-associated domain-like"/>
    <property type="match status" value="1"/>
</dbReference>
<dbReference type="PROSITE" id="PS51387">
    <property type="entry name" value="FAD_PCMH"/>
    <property type="match status" value="1"/>
</dbReference>
<keyword evidence="6 12" id="KW-0732">Signal</keyword>
<feature type="signal peptide" evidence="12">
    <location>
        <begin position="1"/>
        <end position="19"/>
    </location>
</feature>
<keyword evidence="8" id="KW-0067">ATP-binding</keyword>
<dbReference type="Proteomes" id="UP000824890">
    <property type="component" value="Unassembled WGS sequence"/>
</dbReference>
<evidence type="ECO:0000256" key="7">
    <source>
        <dbReference type="ARBA" id="ARBA00022741"/>
    </source>
</evidence>
<evidence type="ECO:0000313" key="15">
    <source>
        <dbReference type="Proteomes" id="UP000824890"/>
    </source>
</evidence>
<protein>
    <recommendedName>
        <fullName evidence="13">FAD-binding PCMH-type domain-containing protein</fullName>
    </recommendedName>
</protein>
<keyword evidence="9" id="KW-0274">FAD</keyword>
<keyword evidence="15" id="KW-1185">Reference proteome</keyword>
<keyword evidence="11" id="KW-0325">Glycoprotein</keyword>
<feature type="chain" id="PRO_5047402022" description="FAD-binding PCMH-type domain-containing protein" evidence="12">
    <location>
        <begin position="20"/>
        <end position="938"/>
    </location>
</feature>
<reference evidence="14 15" key="1">
    <citation type="submission" date="2021-05" db="EMBL/GenBank/DDBJ databases">
        <title>Genome Assembly of Synthetic Allotetraploid Brassica napus Reveals Homoeologous Exchanges between Subgenomes.</title>
        <authorList>
            <person name="Davis J.T."/>
        </authorList>
    </citation>
    <scope>NUCLEOTIDE SEQUENCE [LARGE SCALE GENOMIC DNA]</scope>
    <source>
        <strain evidence="15">cv. Da-Ae</strain>
        <tissue evidence="14">Seedling</tissue>
    </source>
</reference>
<dbReference type="InterPro" id="IPR016169">
    <property type="entry name" value="FAD-bd_PCMH_sub2"/>
</dbReference>
<evidence type="ECO:0000256" key="2">
    <source>
        <dbReference type="ARBA" id="ARBA00004191"/>
    </source>
</evidence>
<proteinExistence type="inferred from homology"/>
<dbReference type="InterPro" id="IPR036318">
    <property type="entry name" value="FAD-bd_PCMH-like_sf"/>
</dbReference>
<evidence type="ECO:0000259" key="13">
    <source>
        <dbReference type="PROSITE" id="PS51387"/>
    </source>
</evidence>
<evidence type="ECO:0000256" key="6">
    <source>
        <dbReference type="ARBA" id="ARBA00022729"/>
    </source>
</evidence>
<name>A0ABQ8ALV6_BRANA</name>
<dbReference type="Gene3D" id="3.40.462.20">
    <property type="match status" value="2"/>
</dbReference>
<dbReference type="InterPro" id="IPR006094">
    <property type="entry name" value="Oxid_FAD_bind_N"/>
</dbReference>
<comment type="subcellular location">
    <subcellularLocation>
        <location evidence="2">Secreted</location>
        <location evidence="2">Cell wall</location>
    </subcellularLocation>
</comment>
<accession>A0ABQ8ALV6</accession>
<keyword evidence="8" id="KW-0347">Helicase</keyword>
<evidence type="ECO:0000256" key="3">
    <source>
        <dbReference type="ARBA" id="ARBA00005466"/>
    </source>
</evidence>
<dbReference type="Pfam" id="PF08031">
    <property type="entry name" value="BBE"/>
    <property type="match status" value="1"/>
</dbReference>
<evidence type="ECO:0000256" key="10">
    <source>
        <dbReference type="ARBA" id="ARBA00023002"/>
    </source>
</evidence>
<keyword evidence="5" id="KW-0285">Flavoprotein</keyword>
<evidence type="ECO:0000256" key="11">
    <source>
        <dbReference type="ARBA" id="ARBA00023180"/>
    </source>
</evidence>
<organism evidence="14 15">
    <name type="scientific">Brassica napus</name>
    <name type="common">Rape</name>
    <dbReference type="NCBI Taxonomy" id="3708"/>
    <lineage>
        <taxon>Eukaryota</taxon>
        <taxon>Viridiplantae</taxon>
        <taxon>Streptophyta</taxon>
        <taxon>Embryophyta</taxon>
        <taxon>Tracheophyta</taxon>
        <taxon>Spermatophyta</taxon>
        <taxon>Magnoliopsida</taxon>
        <taxon>eudicotyledons</taxon>
        <taxon>Gunneridae</taxon>
        <taxon>Pentapetalae</taxon>
        <taxon>rosids</taxon>
        <taxon>malvids</taxon>
        <taxon>Brassicales</taxon>
        <taxon>Brassicaceae</taxon>
        <taxon>Brassiceae</taxon>
        <taxon>Brassica</taxon>
    </lineage>
</organism>
<keyword evidence="8" id="KW-0378">Hydrolase</keyword>
<gene>
    <name evidence="14" type="ORF">HID58_055909</name>
</gene>
<dbReference type="Pfam" id="PF21010">
    <property type="entry name" value="HA2_C"/>
    <property type="match status" value="1"/>
</dbReference>
<comment type="similarity">
    <text evidence="3">Belongs to the oxygen-dependent FAD-linked oxidoreductase family.</text>
</comment>
<dbReference type="InterPro" id="IPR016167">
    <property type="entry name" value="FAD-bd_PCMH_sub1"/>
</dbReference>
<dbReference type="InterPro" id="IPR012951">
    <property type="entry name" value="BBE"/>
</dbReference>
<evidence type="ECO:0000256" key="9">
    <source>
        <dbReference type="ARBA" id="ARBA00022827"/>
    </source>
</evidence>
<evidence type="ECO:0000256" key="8">
    <source>
        <dbReference type="ARBA" id="ARBA00022806"/>
    </source>
</evidence>
<feature type="non-terminal residue" evidence="14">
    <location>
        <position position="938"/>
    </location>
</feature>
<dbReference type="InterPro" id="IPR011709">
    <property type="entry name" value="DEAD-box_helicase_OB_fold"/>
</dbReference>
<dbReference type="Pfam" id="PF01565">
    <property type="entry name" value="FAD_binding_4"/>
    <property type="match status" value="1"/>
</dbReference>
<comment type="caution">
    <text evidence="14">The sequence shown here is derived from an EMBL/GenBank/DDBJ whole genome shotgun (WGS) entry which is preliminary data.</text>
</comment>
<comment type="cofactor">
    <cofactor evidence="1">
        <name>FAD</name>
        <dbReference type="ChEBI" id="CHEBI:57692"/>
    </cofactor>
</comment>
<evidence type="ECO:0000256" key="12">
    <source>
        <dbReference type="SAM" id="SignalP"/>
    </source>
</evidence>
<keyword evidence="10" id="KW-0560">Oxidoreductase</keyword>
<sequence length="938" mass="105477">MKEALSVLCLALLVSVSEAAVTKPGIGEFLGCLRSWPSPESPITDDIFTADNTTTFLSSYLSYTKNTRFASPNYQTLMAIVTAKHVSHIQATVVCAKSNGVQIRIRSGGHDYEGLSYISSVPFVILDMFNLRSITVDVPSKQAWVQAGATLGELYTKISDASETLAFPAGVCSTVGAGGHISGGGYGNLMRKYGLTVDHVVDALIVDVNGKLLNRSTMGEDLFWAIRGGGGGSFGVILSWKINLVDVPEILTVFRVNKTLEQGGIDVLYKWQLVSSKLLDGLFLRAVSQVVNRTIAVVFYAQFLGRANELVAIMNQSLPELGLKRQDCLEMSWLNTTLFWEDLPVGTPTSVLLDRPSKPEKFFKSKSDYVKKPIPKEGIKKLWEALLEFNNNNIVYMQWNPYGGVMDKVPAAATPFPHRKGNLFEVQYYTSWLDANATRGSLDMMKKLYEVAEPCVSSNPREAFLNYRDIDIGSNPSNETNVDEAEIYGSKYFVGNLKRLMEVKAKYDPENFFKNEQSIPPARLKALGIDDIVGSDFIDKQPSSWGTNGTAPTRSSLLQSSDFSQSEMLITVAMLSVESIFYDPREKREEERTSINHFTSVEGDHLTYLSVYRELNELLEKRKAENSECKVDKIMRKWCKDNFVNGRSLKHARDTYRALESGEIVHIHPTSVLFRSKPECVVIFDELMQTSKKYIKNLTRIDDPLWLAELAPHHYKTEDGGASFGVILSWKINLVDIPKIFTVFRVNRTLEQGGTDVLYKWQLVSSKLPESLYVRAMPKVVNKTIAVLLYAQFLGRADELVSIMNQSLPELGVKNQEMSWLITTLFWEDLPAGTLTSVLLDRPSKPEKFFKSKSDYVKKPIPKEGIKKLWKAMLEFNNDVYIEWNPYGGVIDKIPANATPFPHRKGNLLKIQYYTSWMDANSKMGSLNMMRKLYEVAE</sequence>
<evidence type="ECO:0000256" key="1">
    <source>
        <dbReference type="ARBA" id="ARBA00001974"/>
    </source>
</evidence>